<dbReference type="InterPro" id="IPR058637">
    <property type="entry name" value="YknX-like_C"/>
</dbReference>
<sequence>MRKGLIIIIIVVILIIAVAIRIITSQRRAEVITEEQVVPVEVTPVTRGNVKSTCEVLGMVTANKSAQVFPETIGRVTRILVKEGSYVSKNSNIMAIRNETIGFDYEEGYIKSPISGNIGKIFVDVGSMITPQTPVALVVEYSQVKVEFNLSEMQGGCVSKSQTVTIEIDALPGQPFKGKISEISPVIDPMTRTISAKAVINNTKKLLKPGMTARVKINLGEKNDVIVIPKDALLDSYLFVVQDSTAERRDVVVGLIGDQYVEILEGISEAERVVTVGQERLAGGEKVNPILRSE</sequence>
<dbReference type="Gene3D" id="2.40.420.20">
    <property type="match status" value="1"/>
</dbReference>
<dbReference type="GO" id="GO:1990281">
    <property type="term" value="C:efflux pump complex"/>
    <property type="evidence" value="ECO:0007669"/>
    <property type="project" value="TreeGrafter"/>
</dbReference>
<evidence type="ECO:0000256" key="1">
    <source>
        <dbReference type="ARBA" id="ARBA00009477"/>
    </source>
</evidence>
<proteinExistence type="inferred from homology"/>
<reference evidence="4 5" key="1">
    <citation type="journal article" date="2015" name="Microbiome">
        <title>Genomic resolution of linkages in carbon, nitrogen, and sulfur cycling among widespread estuary sediment bacteria.</title>
        <authorList>
            <person name="Baker B.J."/>
            <person name="Lazar C.S."/>
            <person name="Teske A.P."/>
            <person name="Dick G.J."/>
        </authorList>
    </citation>
    <scope>NUCLEOTIDE SEQUENCE [LARGE SCALE GENOMIC DNA]</scope>
    <source>
        <strain evidence="4">DG_78</strain>
    </source>
</reference>
<dbReference type="Pfam" id="PF25954">
    <property type="entry name" value="Beta-barrel_RND_2"/>
    <property type="match status" value="1"/>
</dbReference>
<dbReference type="FunFam" id="2.40.30.170:FF:000010">
    <property type="entry name" value="Efflux RND transporter periplasmic adaptor subunit"/>
    <property type="match status" value="1"/>
</dbReference>
<dbReference type="Gene3D" id="2.40.30.170">
    <property type="match status" value="1"/>
</dbReference>
<dbReference type="AlphaFoldDB" id="A0A0S7Y952"/>
<organism evidence="4 5">
    <name type="scientific">candidate division TA06 bacterium DG_78</name>
    <dbReference type="NCBI Taxonomy" id="1703772"/>
    <lineage>
        <taxon>Bacteria</taxon>
        <taxon>Bacteria division TA06</taxon>
    </lineage>
</organism>
<dbReference type="Gene3D" id="2.40.50.100">
    <property type="match status" value="1"/>
</dbReference>
<feature type="domain" description="YknX-like C-terminal permuted SH3-like" evidence="3">
    <location>
        <begin position="226"/>
        <end position="288"/>
    </location>
</feature>
<comment type="similarity">
    <text evidence="1">Belongs to the membrane fusion protein (MFP) (TC 8.A.1) family.</text>
</comment>
<gene>
    <name evidence="4" type="ORF">AMJ52_08740</name>
</gene>
<dbReference type="InterPro" id="IPR006143">
    <property type="entry name" value="RND_pump_MFP"/>
</dbReference>
<dbReference type="GO" id="GO:0015562">
    <property type="term" value="F:efflux transmembrane transporter activity"/>
    <property type="evidence" value="ECO:0007669"/>
    <property type="project" value="TreeGrafter"/>
</dbReference>
<accession>A0A0S7Y952</accession>
<dbReference type="SUPFAM" id="SSF111369">
    <property type="entry name" value="HlyD-like secretion proteins"/>
    <property type="match status" value="1"/>
</dbReference>
<evidence type="ECO:0000259" key="3">
    <source>
        <dbReference type="Pfam" id="PF25989"/>
    </source>
</evidence>
<dbReference type="EMBL" id="LJNI01000130">
    <property type="protein sequence ID" value="KPJ71277.1"/>
    <property type="molecule type" value="Genomic_DNA"/>
</dbReference>
<dbReference type="Proteomes" id="UP000051012">
    <property type="component" value="Unassembled WGS sequence"/>
</dbReference>
<evidence type="ECO:0000313" key="5">
    <source>
        <dbReference type="Proteomes" id="UP000051012"/>
    </source>
</evidence>
<dbReference type="InterPro" id="IPR058792">
    <property type="entry name" value="Beta-barrel_RND_2"/>
</dbReference>
<evidence type="ECO:0000259" key="2">
    <source>
        <dbReference type="Pfam" id="PF25954"/>
    </source>
</evidence>
<dbReference type="Pfam" id="PF25989">
    <property type="entry name" value="YknX_C"/>
    <property type="match status" value="1"/>
</dbReference>
<comment type="caution">
    <text evidence="4">The sequence shown here is derived from an EMBL/GenBank/DDBJ whole genome shotgun (WGS) entry which is preliminary data.</text>
</comment>
<feature type="domain" description="CusB-like beta-barrel" evidence="2">
    <location>
        <begin position="146"/>
        <end position="218"/>
    </location>
</feature>
<dbReference type="PANTHER" id="PTHR30469">
    <property type="entry name" value="MULTIDRUG RESISTANCE PROTEIN MDTA"/>
    <property type="match status" value="1"/>
</dbReference>
<name>A0A0S7Y952_UNCT6</name>
<protein>
    <submittedName>
        <fullName evidence="4">Uncharacterized protein</fullName>
    </submittedName>
</protein>
<dbReference type="NCBIfam" id="TIGR01730">
    <property type="entry name" value="RND_mfp"/>
    <property type="match status" value="1"/>
</dbReference>
<evidence type="ECO:0000313" key="4">
    <source>
        <dbReference type="EMBL" id="KPJ71277.1"/>
    </source>
</evidence>